<dbReference type="InterPro" id="IPR001173">
    <property type="entry name" value="Glyco_trans_2-like"/>
</dbReference>
<reference evidence="2" key="1">
    <citation type="journal article" date="2014" name="Int. J. Syst. Evol. Microbiol.">
        <title>Complete genome sequence of Corynebacterium casei LMG S-19264T (=DSM 44701T), isolated from a smear-ripened cheese.</title>
        <authorList>
            <consortium name="US DOE Joint Genome Institute (JGI-PGF)"/>
            <person name="Walter F."/>
            <person name="Albersmeier A."/>
            <person name="Kalinowski J."/>
            <person name="Ruckert C."/>
        </authorList>
    </citation>
    <scope>NUCLEOTIDE SEQUENCE</scope>
    <source>
        <strain evidence="2">CGMCC 4.5737</strain>
    </source>
</reference>
<dbReference type="SUPFAM" id="SSF53448">
    <property type="entry name" value="Nucleotide-diphospho-sugar transferases"/>
    <property type="match status" value="1"/>
</dbReference>
<comment type="caution">
    <text evidence="2">The sequence shown here is derived from an EMBL/GenBank/DDBJ whole genome shotgun (WGS) entry which is preliminary data.</text>
</comment>
<dbReference type="Gene3D" id="3.90.550.10">
    <property type="entry name" value="Spore Coat Polysaccharide Biosynthesis Protein SpsA, Chain A"/>
    <property type="match status" value="1"/>
</dbReference>
<dbReference type="EMBL" id="BMMK01000008">
    <property type="protein sequence ID" value="GGM50860.1"/>
    <property type="molecule type" value="Genomic_DNA"/>
</dbReference>
<evidence type="ECO:0000313" key="2">
    <source>
        <dbReference type="EMBL" id="GGM50860.1"/>
    </source>
</evidence>
<evidence type="ECO:0000259" key="1">
    <source>
        <dbReference type="Pfam" id="PF00535"/>
    </source>
</evidence>
<protein>
    <recommendedName>
        <fullName evidence="1">Glycosyltransferase 2-like domain-containing protein</fullName>
    </recommendedName>
</protein>
<accession>A0A8J3FVD6</accession>
<dbReference type="InterPro" id="IPR029044">
    <property type="entry name" value="Nucleotide-diphossugar_trans"/>
</dbReference>
<evidence type="ECO:0000313" key="3">
    <source>
        <dbReference type="Proteomes" id="UP000637578"/>
    </source>
</evidence>
<feature type="domain" description="Glycosyltransferase 2-like" evidence="1">
    <location>
        <begin position="65"/>
        <end position="187"/>
    </location>
</feature>
<dbReference type="RefSeq" id="WP_189056619.1">
    <property type="nucleotide sequence ID" value="NZ_BMMK01000008.1"/>
</dbReference>
<proteinExistence type="predicted"/>
<sequence>MRDYQLLPRPAKDFLRRTVGRHVVAEKWWRLRYAAEFRAAERAEGVEVALATGKLTELPTAHVAVVIPTYRRPGPLRAAVESALAQTISDVAVVVVDDNGGEVGTLPADPRLTVVRLSRTRRSPGLSRNVGLRVSRSPYAAFLDDDNTWRPDHLERALAALADGAGLVYTGVRRVRGDGTELDVLSQPFDRRALADDNFVDANSVVVRRGSGVRFSPWPRPRWVHPKEDWELVYRLSARLRVTHVPDVTVDYLAHDGSFFSDWSRPPTDPGRKGRG</sequence>
<dbReference type="CDD" id="cd00761">
    <property type="entry name" value="Glyco_tranf_GTA_type"/>
    <property type="match status" value="1"/>
</dbReference>
<dbReference type="InterPro" id="IPR050834">
    <property type="entry name" value="Glycosyltransf_2"/>
</dbReference>
<keyword evidence="3" id="KW-1185">Reference proteome</keyword>
<dbReference type="Pfam" id="PF00535">
    <property type="entry name" value="Glycos_transf_2"/>
    <property type="match status" value="1"/>
</dbReference>
<dbReference type="PANTHER" id="PTHR43685">
    <property type="entry name" value="GLYCOSYLTRANSFERASE"/>
    <property type="match status" value="1"/>
</dbReference>
<dbReference type="PANTHER" id="PTHR43685:SF2">
    <property type="entry name" value="GLYCOSYLTRANSFERASE 2-LIKE DOMAIN-CONTAINING PROTEIN"/>
    <property type="match status" value="1"/>
</dbReference>
<name>A0A8J3FVD6_9PSEU</name>
<organism evidence="2 3">
    <name type="scientific">Longimycelium tulufanense</name>
    <dbReference type="NCBI Taxonomy" id="907463"/>
    <lineage>
        <taxon>Bacteria</taxon>
        <taxon>Bacillati</taxon>
        <taxon>Actinomycetota</taxon>
        <taxon>Actinomycetes</taxon>
        <taxon>Pseudonocardiales</taxon>
        <taxon>Pseudonocardiaceae</taxon>
        <taxon>Longimycelium</taxon>
    </lineage>
</organism>
<gene>
    <name evidence="2" type="ORF">GCM10012275_22160</name>
</gene>
<dbReference type="AlphaFoldDB" id="A0A8J3FVD6"/>
<reference evidence="2" key="2">
    <citation type="submission" date="2020-09" db="EMBL/GenBank/DDBJ databases">
        <authorList>
            <person name="Sun Q."/>
            <person name="Zhou Y."/>
        </authorList>
    </citation>
    <scope>NUCLEOTIDE SEQUENCE</scope>
    <source>
        <strain evidence="2">CGMCC 4.5737</strain>
    </source>
</reference>
<dbReference type="Proteomes" id="UP000637578">
    <property type="component" value="Unassembled WGS sequence"/>
</dbReference>